<proteinExistence type="predicted"/>
<keyword evidence="2" id="KW-1185">Reference proteome</keyword>
<dbReference type="NCBIfam" id="NF038146">
    <property type="entry name" value="LxmA_leader"/>
    <property type="match status" value="1"/>
</dbReference>
<reference evidence="2" key="1">
    <citation type="journal article" date="2019" name="Int. J. Syst. Evol. Microbiol.">
        <title>The Global Catalogue of Microorganisms (GCM) 10K type strain sequencing project: providing services to taxonomists for standard genome sequencing and annotation.</title>
        <authorList>
            <consortium name="The Broad Institute Genomics Platform"/>
            <consortium name="The Broad Institute Genome Sequencing Center for Infectious Disease"/>
            <person name="Wu L."/>
            <person name="Ma J."/>
        </authorList>
    </citation>
    <scope>NUCLEOTIDE SEQUENCE [LARGE SCALE GENOMIC DNA]</scope>
    <source>
        <strain evidence="2">JCM 5067</strain>
    </source>
</reference>
<protein>
    <submittedName>
        <fullName evidence="1">Uncharacterized protein</fullName>
    </submittedName>
</protein>
<gene>
    <name evidence="1" type="ORF">GCM10010394_54680</name>
</gene>
<accession>A0ABN1GRQ0</accession>
<evidence type="ECO:0000313" key="1">
    <source>
        <dbReference type="EMBL" id="GAA0617532.1"/>
    </source>
</evidence>
<evidence type="ECO:0000313" key="2">
    <source>
        <dbReference type="Proteomes" id="UP001500668"/>
    </source>
</evidence>
<dbReference type="RefSeq" id="WP_344077798.1">
    <property type="nucleotide sequence ID" value="NZ_BAAACA010000038.1"/>
</dbReference>
<dbReference type="InterPro" id="IPR049906">
    <property type="entry name" value="LxmA-like_leader"/>
</dbReference>
<comment type="caution">
    <text evidence="1">The sequence shown here is derived from an EMBL/GenBank/DDBJ whole genome shotgun (WGS) entry which is preliminary data.</text>
</comment>
<name>A0ABN1GRQ0_9ACTN</name>
<dbReference type="Proteomes" id="UP001500668">
    <property type="component" value="Unassembled WGS sequence"/>
</dbReference>
<sequence length="61" mass="6132">MKSTSIMELVAGYDAYTNAEELRISTVASAPASTPLCAAAASAGVSWMAGQFSARTLSGGC</sequence>
<organism evidence="1 2">
    <name type="scientific">Streptomyces crystallinus</name>
    <dbReference type="NCBI Taxonomy" id="68191"/>
    <lineage>
        <taxon>Bacteria</taxon>
        <taxon>Bacillati</taxon>
        <taxon>Actinomycetota</taxon>
        <taxon>Actinomycetes</taxon>
        <taxon>Kitasatosporales</taxon>
        <taxon>Streptomycetaceae</taxon>
        <taxon>Streptomyces</taxon>
    </lineage>
</organism>
<dbReference type="EMBL" id="BAAACA010000038">
    <property type="protein sequence ID" value="GAA0617532.1"/>
    <property type="molecule type" value="Genomic_DNA"/>
</dbReference>